<feature type="chain" id="PRO_5041448069" description="Lipoprotein" evidence="1">
    <location>
        <begin position="21"/>
        <end position="125"/>
    </location>
</feature>
<evidence type="ECO:0000256" key="1">
    <source>
        <dbReference type="SAM" id="SignalP"/>
    </source>
</evidence>
<evidence type="ECO:0000313" key="2">
    <source>
        <dbReference type="EMBL" id="WMS85854.1"/>
    </source>
</evidence>
<dbReference type="AlphaFoldDB" id="A0AA51X5J3"/>
<dbReference type="PROSITE" id="PS51257">
    <property type="entry name" value="PROKAR_LIPOPROTEIN"/>
    <property type="match status" value="1"/>
</dbReference>
<evidence type="ECO:0008006" key="4">
    <source>
        <dbReference type="Google" id="ProtNLM"/>
    </source>
</evidence>
<feature type="signal peptide" evidence="1">
    <location>
        <begin position="1"/>
        <end position="20"/>
    </location>
</feature>
<keyword evidence="1" id="KW-0732">Signal</keyword>
<dbReference type="Proteomes" id="UP001239782">
    <property type="component" value="Chromosome"/>
</dbReference>
<reference evidence="2 3" key="1">
    <citation type="submission" date="2023-08" db="EMBL/GenBank/DDBJ databases">
        <title>Pleionea litopenaei sp. nov., isolated from stomach of juvenile Litopenaeus vannamei.</title>
        <authorList>
            <person name="Rho A.M."/>
            <person name="Hwang C.Y."/>
        </authorList>
    </citation>
    <scope>NUCLEOTIDE SEQUENCE [LARGE SCALE GENOMIC DNA]</scope>
    <source>
        <strain evidence="2 3">HL-JVS1</strain>
    </source>
</reference>
<dbReference type="EMBL" id="CP133548">
    <property type="protein sequence ID" value="WMS85854.1"/>
    <property type="molecule type" value="Genomic_DNA"/>
</dbReference>
<name>A0AA51X5J3_9GAMM</name>
<keyword evidence="3" id="KW-1185">Reference proteome</keyword>
<proteinExistence type="predicted"/>
<organism evidence="2 3">
    <name type="scientific">Pleionea litopenaei</name>
    <dbReference type="NCBI Taxonomy" id="3070815"/>
    <lineage>
        <taxon>Bacteria</taxon>
        <taxon>Pseudomonadati</taxon>
        <taxon>Pseudomonadota</taxon>
        <taxon>Gammaproteobacteria</taxon>
        <taxon>Oceanospirillales</taxon>
        <taxon>Pleioneaceae</taxon>
        <taxon>Pleionea</taxon>
    </lineage>
</organism>
<dbReference type="RefSeq" id="WP_309201007.1">
    <property type="nucleotide sequence ID" value="NZ_CP133548.1"/>
</dbReference>
<sequence length="125" mass="13929">MKNLTSLRLLLVVTFFSVLGGCAGQGGDGASNTPGWLNVVRVLFGYVEPPKAESVMDSLTREYDRCVKIDASRNCVQLAYDQVRVTQGLDPKPIPKGYVVIVEDEIARKEAERKAREQKEQEQDQ</sequence>
<dbReference type="KEGG" id="plei:Q9312_11560"/>
<evidence type="ECO:0000313" key="3">
    <source>
        <dbReference type="Proteomes" id="UP001239782"/>
    </source>
</evidence>
<accession>A0AA51X5J3</accession>
<gene>
    <name evidence="2" type="ORF">Q9312_11560</name>
</gene>
<protein>
    <recommendedName>
        <fullName evidence="4">Lipoprotein</fullName>
    </recommendedName>
</protein>